<gene>
    <name evidence="5" type="ORF">NOG11_07045</name>
</gene>
<dbReference type="GO" id="GO:0005829">
    <property type="term" value="C:cytosol"/>
    <property type="evidence" value="ECO:0007669"/>
    <property type="project" value="TreeGrafter"/>
</dbReference>
<dbReference type="PANTHER" id="PTHR10996:SF283">
    <property type="entry name" value="GLYOXYLATE_HYDROXYPYRUVATE REDUCTASE B"/>
    <property type="match status" value="1"/>
</dbReference>
<evidence type="ECO:0000313" key="5">
    <source>
        <dbReference type="EMBL" id="MCQ8185146.1"/>
    </source>
</evidence>
<protein>
    <recommendedName>
        <fullName evidence="7">Phosphoglycerate dehydrogenase</fullName>
    </recommendedName>
</protein>
<dbReference type="SUPFAM" id="SSF52283">
    <property type="entry name" value="Formate/glycerate dehydrogenase catalytic domain-like"/>
    <property type="match status" value="1"/>
</dbReference>
<evidence type="ECO:0000313" key="6">
    <source>
        <dbReference type="Proteomes" id="UP001142610"/>
    </source>
</evidence>
<dbReference type="SUPFAM" id="SSF51735">
    <property type="entry name" value="NAD(P)-binding Rossmann-fold domains"/>
    <property type="match status" value="1"/>
</dbReference>
<keyword evidence="6" id="KW-1185">Reference proteome</keyword>
<evidence type="ECO:0000259" key="4">
    <source>
        <dbReference type="Pfam" id="PF02826"/>
    </source>
</evidence>
<dbReference type="InterPro" id="IPR006140">
    <property type="entry name" value="D-isomer_DH_NAD-bd"/>
</dbReference>
<reference evidence="5" key="1">
    <citation type="submission" date="2022-07" db="EMBL/GenBank/DDBJ databases">
        <title>Parvularcula maris sp. nov., an algicidal bacterium isolated from seawater.</title>
        <authorList>
            <person name="Li F."/>
        </authorList>
    </citation>
    <scope>NUCLEOTIDE SEQUENCE</scope>
    <source>
        <strain evidence="5">BGMRC 0090</strain>
    </source>
</reference>
<dbReference type="GO" id="GO:0030267">
    <property type="term" value="F:glyoxylate reductase (NADPH) activity"/>
    <property type="evidence" value="ECO:0007669"/>
    <property type="project" value="TreeGrafter"/>
</dbReference>
<sequence>MSSPKVLVTCPPMLGLFEEFREQFDRYGLTGVPAEVTQTMSEEELITVLPAYDAWIIGDDPASAKVVEAVAPTLRAAVKWGVGVDNVDFDAFERAGIPVTNTPGVFGNEVADVALTYLLGLARETYRIDREIRQADAWPKPSGISPVGRTVAVVGFGDIGRQTVKRVLACGSDVLVYDPASPDDLPEGAALASWPERLNEADFLVFTAPLNDATRGMFNEELLPQLKQGVRVINVGRGPVVREEALLKGLRSGVVHSAALDVFETEPLPSDSELRSFDRCIFGSHNGSNSADAVRRVSHLAIEKLAGMLR</sequence>
<feature type="domain" description="D-isomer specific 2-hydroxyacid dehydrogenase NAD-binding" evidence="4">
    <location>
        <begin position="116"/>
        <end position="287"/>
    </location>
</feature>
<evidence type="ECO:0000259" key="3">
    <source>
        <dbReference type="Pfam" id="PF00389"/>
    </source>
</evidence>
<dbReference type="AlphaFoldDB" id="A0A9X2RIN8"/>
<organism evidence="5 6">
    <name type="scientific">Parvularcula maris</name>
    <dbReference type="NCBI Taxonomy" id="2965077"/>
    <lineage>
        <taxon>Bacteria</taxon>
        <taxon>Pseudomonadati</taxon>
        <taxon>Pseudomonadota</taxon>
        <taxon>Alphaproteobacteria</taxon>
        <taxon>Parvularculales</taxon>
        <taxon>Parvularculaceae</taxon>
        <taxon>Parvularcula</taxon>
    </lineage>
</organism>
<dbReference type="PANTHER" id="PTHR10996">
    <property type="entry name" value="2-HYDROXYACID DEHYDROGENASE-RELATED"/>
    <property type="match status" value="1"/>
</dbReference>
<dbReference type="InterPro" id="IPR036291">
    <property type="entry name" value="NAD(P)-bd_dom_sf"/>
</dbReference>
<dbReference type="EMBL" id="JANIBC010000004">
    <property type="protein sequence ID" value="MCQ8185146.1"/>
    <property type="molecule type" value="Genomic_DNA"/>
</dbReference>
<dbReference type="GO" id="GO:0016618">
    <property type="term" value="F:hydroxypyruvate reductase [NAD(P)H] activity"/>
    <property type="evidence" value="ECO:0007669"/>
    <property type="project" value="TreeGrafter"/>
</dbReference>
<accession>A0A9X2RIN8</accession>
<dbReference type="InterPro" id="IPR050223">
    <property type="entry name" value="D-isomer_2-hydroxyacid_DH"/>
</dbReference>
<dbReference type="Pfam" id="PF02826">
    <property type="entry name" value="2-Hacid_dh_C"/>
    <property type="match status" value="1"/>
</dbReference>
<dbReference type="Pfam" id="PF00389">
    <property type="entry name" value="2-Hacid_dh"/>
    <property type="match status" value="1"/>
</dbReference>
<comment type="similarity">
    <text evidence="2">Belongs to the D-isomer specific 2-hydroxyacid dehydrogenase family.</text>
</comment>
<comment type="caution">
    <text evidence="5">The sequence shown here is derived from an EMBL/GenBank/DDBJ whole genome shotgun (WGS) entry which is preliminary data.</text>
</comment>
<dbReference type="GO" id="GO:0051287">
    <property type="term" value="F:NAD binding"/>
    <property type="evidence" value="ECO:0007669"/>
    <property type="project" value="InterPro"/>
</dbReference>
<feature type="domain" description="D-isomer specific 2-hydroxyacid dehydrogenase catalytic" evidence="3">
    <location>
        <begin position="31"/>
        <end position="307"/>
    </location>
</feature>
<name>A0A9X2RIN8_9PROT</name>
<evidence type="ECO:0000256" key="2">
    <source>
        <dbReference type="RuleBase" id="RU003719"/>
    </source>
</evidence>
<dbReference type="Proteomes" id="UP001142610">
    <property type="component" value="Unassembled WGS sequence"/>
</dbReference>
<dbReference type="Gene3D" id="3.40.50.720">
    <property type="entry name" value="NAD(P)-binding Rossmann-like Domain"/>
    <property type="match status" value="2"/>
</dbReference>
<evidence type="ECO:0008006" key="7">
    <source>
        <dbReference type="Google" id="ProtNLM"/>
    </source>
</evidence>
<proteinExistence type="inferred from homology"/>
<keyword evidence="1 2" id="KW-0560">Oxidoreductase</keyword>
<dbReference type="RefSeq" id="WP_256619015.1">
    <property type="nucleotide sequence ID" value="NZ_JANIBC010000004.1"/>
</dbReference>
<dbReference type="InterPro" id="IPR006139">
    <property type="entry name" value="D-isomer_2_OHA_DH_cat_dom"/>
</dbReference>
<evidence type="ECO:0000256" key="1">
    <source>
        <dbReference type="ARBA" id="ARBA00023002"/>
    </source>
</evidence>